<evidence type="ECO:0000313" key="1">
    <source>
        <dbReference type="EMBL" id="GAA5525240.1"/>
    </source>
</evidence>
<comment type="caution">
    <text evidence="1">The sequence shown here is derived from an EMBL/GenBank/DDBJ whole genome shotgun (WGS) entry which is preliminary data.</text>
</comment>
<accession>A0ABP9WQ74</accession>
<keyword evidence="2" id="KW-1185">Reference proteome</keyword>
<reference evidence="1 2" key="1">
    <citation type="submission" date="2024-02" db="EMBL/GenBank/DDBJ databases">
        <title>Microbulbifer aestuariivivens NBRC 112533.</title>
        <authorList>
            <person name="Ichikawa N."/>
            <person name="Katano-Makiyama Y."/>
            <person name="Hidaka K."/>
        </authorList>
    </citation>
    <scope>NUCLEOTIDE SEQUENCE [LARGE SCALE GENOMIC DNA]</scope>
    <source>
        <strain evidence="1 2">NBRC 112533</strain>
    </source>
</reference>
<dbReference type="CDD" id="cd14503">
    <property type="entry name" value="PTP-bact"/>
    <property type="match status" value="1"/>
</dbReference>
<dbReference type="Gene3D" id="3.90.190.10">
    <property type="entry name" value="Protein tyrosine phosphatase superfamily"/>
    <property type="match status" value="1"/>
</dbReference>
<gene>
    <name evidence="1" type="ORF">Maes01_01805</name>
</gene>
<protein>
    <recommendedName>
        <fullName evidence="3">Phosphatase</fullName>
    </recommendedName>
</protein>
<dbReference type="RefSeq" id="WP_345550766.1">
    <property type="nucleotide sequence ID" value="NZ_BAABRT010000012.1"/>
</dbReference>
<proteinExistence type="predicted"/>
<organism evidence="1 2">
    <name type="scientific">Microbulbifer aestuariivivens</name>
    <dbReference type="NCBI Taxonomy" id="1908308"/>
    <lineage>
        <taxon>Bacteria</taxon>
        <taxon>Pseudomonadati</taxon>
        <taxon>Pseudomonadota</taxon>
        <taxon>Gammaproteobacteria</taxon>
        <taxon>Cellvibrionales</taxon>
        <taxon>Microbulbiferaceae</taxon>
        <taxon>Microbulbifer</taxon>
    </lineage>
</organism>
<dbReference type="Proteomes" id="UP001408594">
    <property type="component" value="Unassembled WGS sequence"/>
</dbReference>
<name>A0ABP9WQ74_9GAMM</name>
<dbReference type="InterPro" id="IPR029021">
    <property type="entry name" value="Prot-tyrosine_phosphatase-like"/>
</dbReference>
<sequence length="167" mass="18281">MQRQMDVSNFLQYSDLIATSGQPSARDFESIAQAGYRAVINLAMNNSVPALPGEDHIVSSLGMAYVQIPVPFDQPAPQHFALFAAAMRELERTAVWIHCALNKRVSAFMYLYNRIHRHQPQAQAAALLHTVWHPDPAWCNLIHTVLGNYGISDTGVSHTGIGGTGAA</sequence>
<evidence type="ECO:0008006" key="3">
    <source>
        <dbReference type="Google" id="ProtNLM"/>
    </source>
</evidence>
<dbReference type="SUPFAM" id="SSF52799">
    <property type="entry name" value="(Phosphotyrosine protein) phosphatases II"/>
    <property type="match status" value="1"/>
</dbReference>
<evidence type="ECO:0000313" key="2">
    <source>
        <dbReference type="Proteomes" id="UP001408594"/>
    </source>
</evidence>
<dbReference type="EMBL" id="BAABRT010000012">
    <property type="protein sequence ID" value="GAA5525240.1"/>
    <property type="molecule type" value="Genomic_DNA"/>
</dbReference>